<dbReference type="GO" id="GO:0070213">
    <property type="term" value="P:protein auto-ADP-ribosylation"/>
    <property type="evidence" value="ECO:0007669"/>
    <property type="project" value="UniProtKB-ARBA"/>
</dbReference>
<feature type="repeat" description="ANK" evidence="26">
    <location>
        <begin position="29"/>
        <end position="61"/>
    </location>
</feature>
<evidence type="ECO:0000256" key="24">
    <source>
        <dbReference type="ARBA" id="ARBA00024347"/>
    </source>
</evidence>
<evidence type="ECO:0000256" key="2">
    <source>
        <dbReference type="ARBA" id="ARBA00004395"/>
    </source>
</evidence>
<gene>
    <name evidence="31" type="primary">TNKS2</name>
</gene>
<evidence type="ECO:0000256" key="15">
    <source>
        <dbReference type="ARBA" id="ARBA00022843"/>
    </source>
</evidence>
<dbReference type="SMART" id="SM00454">
    <property type="entry name" value="SAM"/>
    <property type="match status" value="1"/>
</dbReference>
<dbReference type="InterPro" id="IPR001660">
    <property type="entry name" value="SAM"/>
</dbReference>
<evidence type="ECO:0000259" key="30">
    <source>
        <dbReference type="PROSITE" id="PS51059"/>
    </source>
</evidence>
<keyword evidence="18" id="KW-0333">Golgi apparatus</keyword>
<feature type="domain" description="PARP catalytic" evidence="30">
    <location>
        <begin position="834"/>
        <end position="1039"/>
    </location>
</feature>
<dbReference type="GO" id="GO:0090263">
    <property type="term" value="P:positive regulation of canonical Wnt signaling pathway"/>
    <property type="evidence" value="ECO:0007669"/>
    <property type="project" value="UniProtKB-ARBA"/>
</dbReference>
<keyword evidence="21" id="KW-0539">Nucleus</keyword>
<comment type="subcellular location">
    <subcellularLocation>
        <location evidence="4">Chromosome</location>
        <location evidence="4">Telomere</location>
    </subcellularLocation>
    <subcellularLocation>
        <location evidence="3">Cytoplasm</location>
    </subcellularLocation>
    <subcellularLocation>
        <location evidence="2">Golgi apparatus membrane</location>
        <topology evidence="2">Peripheral membrane protein</topology>
    </subcellularLocation>
    <subcellularLocation>
        <location evidence="1">Nucleus</location>
    </subcellularLocation>
</comment>
<dbReference type="SUPFAM" id="SSF56399">
    <property type="entry name" value="ADP-ribosylation"/>
    <property type="match status" value="1"/>
</dbReference>
<dbReference type="FunFam" id="1.25.40.20:FF:000010">
    <property type="entry name" value="Poly [ADP-ribose] polymerase"/>
    <property type="match status" value="1"/>
</dbReference>
<dbReference type="Gene3D" id="1.10.150.50">
    <property type="entry name" value="Transcription Factor, Ets-1"/>
    <property type="match status" value="1"/>
</dbReference>
<dbReference type="FunFam" id="1.25.40.20:FF:000220">
    <property type="entry name" value="Poly [ADP-ribose] polymerase"/>
    <property type="match status" value="1"/>
</dbReference>
<organism evidence="31 32">
    <name type="scientific">Rhinopithecus bieti</name>
    <name type="common">Black snub-nosed monkey</name>
    <name type="synonym">Pygathrix bieti</name>
    <dbReference type="NCBI Taxonomy" id="61621"/>
    <lineage>
        <taxon>Eukaryota</taxon>
        <taxon>Metazoa</taxon>
        <taxon>Chordata</taxon>
        <taxon>Craniata</taxon>
        <taxon>Vertebrata</taxon>
        <taxon>Euteleostomi</taxon>
        <taxon>Mammalia</taxon>
        <taxon>Eutheria</taxon>
        <taxon>Euarchontoglires</taxon>
        <taxon>Primates</taxon>
        <taxon>Haplorrhini</taxon>
        <taxon>Catarrhini</taxon>
        <taxon>Cercopithecidae</taxon>
        <taxon>Colobinae</taxon>
        <taxon>Rhinopithecus</taxon>
    </lineage>
</organism>
<dbReference type="CDD" id="cd01438">
    <property type="entry name" value="tankyrase_like"/>
    <property type="match status" value="1"/>
</dbReference>
<evidence type="ECO:0000256" key="12">
    <source>
        <dbReference type="ARBA" id="ARBA00022737"/>
    </source>
</evidence>
<feature type="repeat" description="ANK" evidence="26">
    <location>
        <begin position="529"/>
        <end position="561"/>
    </location>
</feature>
<dbReference type="GO" id="GO:0070198">
    <property type="term" value="P:protein localization to chromosome, telomeric region"/>
    <property type="evidence" value="ECO:0007669"/>
    <property type="project" value="UniProtKB-ARBA"/>
</dbReference>
<dbReference type="GO" id="GO:0005929">
    <property type="term" value="C:cilium"/>
    <property type="evidence" value="ECO:0007669"/>
    <property type="project" value="TreeGrafter"/>
</dbReference>
<evidence type="ECO:0000313" key="31">
    <source>
        <dbReference type="Ensembl" id="ENSRBIP00000000871.1"/>
    </source>
</evidence>
<dbReference type="GO" id="GO:0070212">
    <property type="term" value="P:protein poly-ADP-ribosylation"/>
    <property type="evidence" value="ECO:0007669"/>
    <property type="project" value="UniProtKB-ARBA"/>
</dbReference>
<evidence type="ECO:0000256" key="25">
    <source>
        <dbReference type="ARBA" id="ARBA00033987"/>
    </source>
</evidence>
<evidence type="ECO:0000256" key="26">
    <source>
        <dbReference type="PROSITE-ProRule" id="PRU00023"/>
    </source>
</evidence>
<dbReference type="Gene3D" id="1.25.40.20">
    <property type="entry name" value="Ankyrin repeat-containing domain"/>
    <property type="match status" value="5"/>
</dbReference>
<dbReference type="FunFam" id="1.25.40.20:FF:000024">
    <property type="entry name" value="Poly [ADP-ribose] polymerase"/>
    <property type="match status" value="1"/>
</dbReference>
<evidence type="ECO:0000256" key="5">
    <source>
        <dbReference type="ARBA" id="ARBA00022454"/>
    </source>
</evidence>
<evidence type="ECO:0000256" key="27">
    <source>
        <dbReference type="RuleBase" id="RU362114"/>
    </source>
</evidence>
<keyword evidence="8 27" id="KW-0808">Transferase</keyword>
<dbReference type="Gene3D" id="3.90.228.10">
    <property type="match status" value="1"/>
</dbReference>
<dbReference type="PANTHER" id="PTHR24178">
    <property type="entry name" value="MOLTING PROTEIN MLT-4"/>
    <property type="match status" value="1"/>
</dbReference>
<dbReference type="CDD" id="cd09524">
    <property type="entry name" value="SAM_tankyrase1_2"/>
    <property type="match status" value="1"/>
</dbReference>
<evidence type="ECO:0000256" key="20">
    <source>
        <dbReference type="ARBA" id="ARBA00023136"/>
    </source>
</evidence>
<evidence type="ECO:0000256" key="18">
    <source>
        <dbReference type="ARBA" id="ARBA00023034"/>
    </source>
</evidence>
<dbReference type="GO" id="GO:0000781">
    <property type="term" value="C:chromosome, telomeric region"/>
    <property type="evidence" value="ECO:0007669"/>
    <property type="project" value="UniProtKB-SubCell"/>
</dbReference>
<feature type="repeat" description="ANK" evidence="26">
    <location>
        <begin position="301"/>
        <end position="336"/>
    </location>
</feature>
<feature type="repeat" description="ANK" evidence="26">
    <location>
        <begin position="214"/>
        <end position="246"/>
    </location>
</feature>
<dbReference type="Ensembl" id="ENSRBIT00000004924.1">
    <property type="protein sequence ID" value="ENSRBIP00000000871.1"/>
    <property type="gene ID" value="ENSRBIG00000003573.1"/>
</dbReference>
<dbReference type="InterPro" id="IPR012317">
    <property type="entry name" value="Poly(ADP-ribose)pol_cat_dom"/>
</dbReference>
<keyword evidence="9" id="KW-0879">Wnt signaling pathway</keyword>
<dbReference type="Pfam" id="PF00644">
    <property type="entry name" value="PARP"/>
    <property type="match status" value="1"/>
</dbReference>
<evidence type="ECO:0000256" key="10">
    <source>
        <dbReference type="ARBA" id="ARBA00022695"/>
    </source>
</evidence>
<protein>
    <recommendedName>
        <fullName evidence="27">Poly [ADP-ribose] polymerase</fullName>
        <shortName evidence="27">PARP</shortName>
        <ecNumber evidence="27">2.4.2.-</ecNumber>
    </recommendedName>
</protein>
<dbReference type="GO" id="GO:0000209">
    <property type="term" value="P:protein polyubiquitination"/>
    <property type="evidence" value="ECO:0007669"/>
    <property type="project" value="UniProtKB-ARBA"/>
</dbReference>
<keyword evidence="6" id="KW-0963">Cytoplasm</keyword>
<feature type="repeat" description="ANK" evidence="26">
    <location>
        <begin position="181"/>
        <end position="213"/>
    </location>
</feature>
<dbReference type="FunFam" id="1.25.40.20:FF:000474">
    <property type="entry name" value="Poly [ADP-ribose] polymerase"/>
    <property type="match status" value="1"/>
</dbReference>
<dbReference type="GO" id="GO:1904355">
    <property type="term" value="P:positive regulation of telomere capping"/>
    <property type="evidence" value="ECO:0007669"/>
    <property type="project" value="UniProtKB-ARBA"/>
</dbReference>
<dbReference type="PROSITE" id="PS50105">
    <property type="entry name" value="SAM_DOMAIN"/>
    <property type="match status" value="1"/>
</dbReference>
<comment type="catalytic activity">
    <reaction evidence="22">
        <text>L-glutamyl-[protein] + NAD(+) = 5-O-(ADP-D-ribosyl)-L-glutamyl-[protein] + nicotinamide</text>
        <dbReference type="Rhea" id="RHEA:58224"/>
        <dbReference type="Rhea" id="RHEA-COMP:10208"/>
        <dbReference type="Rhea" id="RHEA-COMP:15089"/>
        <dbReference type="ChEBI" id="CHEBI:17154"/>
        <dbReference type="ChEBI" id="CHEBI:29973"/>
        <dbReference type="ChEBI" id="CHEBI:57540"/>
        <dbReference type="ChEBI" id="CHEBI:142540"/>
    </reaction>
    <physiologicalReaction direction="left-to-right" evidence="22">
        <dbReference type="Rhea" id="RHEA:58225"/>
    </physiologicalReaction>
</comment>
<evidence type="ECO:0000256" key="22">
    <source>
        <dbReference type="ARBA" id="ARBA00024159"/>
    </source>
</evidence>
<keyword evidence="19 26" id="KW-0040">ANK repeat</keyword>
<dbReference type="PROSITE" id="PS50297">
    <property type="entry name" value="ANK_REP_REGION"/>
    <property type="match status" value="11"/>
</dbReference>
<dbReference type="SUPFAM" id="SSF48403">
    <property type="entry name" value="Ankyrin repeat"/>
    <property type="match status" value="2"/>
</dbReference>
<dbReference type="GO" id="GO:0046872">
    <property type="term" value="F:metal ion binding"/>
    <property type="evidence" value="ECO:0007669"/>
    <property type="project" value="UniProtKB-KW"/>
</dbReference>
<feature type="repeat" description="ANK" evidence="26">
    <location>
        <begin position="62"/>
        <end position="94"/>
    </location>
</feature>
<evidence type="ECO:0000256" key="13">
    <source>
        <dbReference type="ARBA" id="ARBA00022765"/>
    </source>
</evidence>
<dbReference type="GO" id="GO:0032212">
    <property type="term" value="P:positive regulation of telomere maintenance via telomerase"/>
    <property type="evidence" value="ECO:0007669"/>
    <property type="project" value="UniProtKB-ARBA"/>
</dbReference>
<keyword evidence="17 27" id="KW-0520">NAD</keyword>
<dbReference type="GO" id="GO:0030315">
    <property type="term" value="C:T-tubule"/>
    <property type="evidence" value="ECO:0007669"/>
    <property type="project" value="TreeGrafter"/>
</dbReference>
<reference evidence="31" key="2">
    <citation type="submission" date="2025-08" db="UniProtKB">
        <authorList>
            <consortium name="Ensembl"/>
        </authorList>
    </citation>
    <scope>IDENTIFICATION</scope>
</reference>
<reference evidence="31 32" key="1">
    <citation type="submission" date="2016-06" db="EMBL/GenBank/DDBJ databases">
        <title>Genome of Rhinopithecus bieti.</title>
        <authorList>
            <person name="Wu"/>
            <person name="C.-I. and Zhang"/>
            <person name="Y."/>
        </authorList>
    </citation>
    <scope>NUCLEOTIDE SEQUENCE</scope>
</reference>
<dbReference type="PROSITE" id="PS51059">
    <property type="entry name" value="PARP_CATALYTIC"/>
    <property type="match status" value="1"/>
</dbReference>
<feature type="repeat" description="ANK" evidence="26">
    <location>
        <begin position="148"/>
        <end position="180"/>
    </location>
</feature>
<keyword evidence="10" id="KW-0548">Nucleotidyltransferase</keyword>
<dbReference type="GO" id="GO:0005635">
    <property type="term" value="C:nuclear envelope"/>
    <property type="evidence" value="ECO:0007669"/>
    <property type="project" value="UniProtKB-ARBA"/>
</dbReference>
<dbReference type="InterPro" id="IPR002110">
    <property type="entry name" value="Ankyrin_rpt"/>
</dbReference>
<dbReference type="GO" id="GO:0016055">
    <property type="term" value="P:Wnt signaling pathway"/>
    <property type="evidence" value="ECO:0007669"/>
    <property type="project" value="UniProtKB-KW"/>
</dbReference>
<keyword evidence="20" id="KW-0472">Membrane</keyword>
<feature type="repeat" description="ANK" evidence="26">
    <location>
        <begin position="370"/>
        <end position="402"/>
    </location>
</feature>
<accession>A0A2K6JPB7</accession>
<evidence type="ECO:0000256" key="6">
    <source>
        <dbReference type="ARBA" id="ARBA00022490"/>
    </source>
</evidence>
<proteinExistence type="inferred from homology"/>
<evidence type="ECO:0000256" key="4">
    <source>
        <dbReference type="ARBA" id="ARBA00004574"/>
    </source>
</evidence>
<evidence type="ECO:0000256" key="7">
    <source>
        <dbReference type="ARBA" id="ARBA00022676"/>
    </source>
</evidence>
<feature type="repeat" description="ANK" evidence="26">
    <location>
        <begin position="496"/>
        <end position="528"/>
    </location>
</feature>
<dbReference type="Pfam" id="PF00023">
    <property type="entry name" value="Ank"/>
    <property type="match status" value="1"/>
</dbReference>
<keyword evidence="16" id="KW-0779">Telomere</keyword>
<dbReference type="GO" id="GO:0000139">
    <property type="term" value="C:Golgi membrane"/>
    <property type="evidence" value="ECO:0007669"/>
    <property type="project" value="UniProtKB-SubCell"/>
</dbReference>
<dbReference type="GO" id="GO:0000242">
    <property type="term" value="C:pericentriolar material"/>
    <property type="evidence" value="ECO:0007669"/>
    <property type="project" value="UniProtKB-ARBA"/>
</dbReference>
<evidence type="ECO:0000256" key="17">
    <source>
        <dbReference type="ARBA" id="ARBA00023027"/>
    </source>
</evidence>
<dbReference type="EC" id="2.4.2.-" evidence="27"/>
<keyword evidence="13" id="KW-0013">ADP-ribosylation</keyword>
<evidence type="ECO:0000256" key="3">
    <source>
        <dbReference type="ARBA" id="ARBA00004496"/>
    </source>
</evidence>
<feature type="region of interest" description="Disordered" evidence="28">
    <location>
        <begin position="694"/>
        <end position="714"/>
    </location>
</feature>
<feature type="repeat" description="ANK" evidence="26">
    <location>
        <begin position="463"/>
        <end position="495"/>
    </location>
</feature>
<dbReference type="Gene3D" id="6.20.320.10">
    <property type="match status" value="1"/>
</dbReference>
<dbReference type="FunFam" id="1.10.150.50:FF:000012">
    <property type="entry name" value="Poly [ADP-ribose] polymerase"/>
    <property type="match status" value="1"/>
</dbReference>
<evidence type="ECO:0000256" key="19">
    <source>
        <dbReference type="ARBA" id="ARBA00023043"/>
    </source>
</evidence>
<dbReference type="Pfam" id="PF07647">
    <property type="entry name" value="SAM_2"/>
    <property type="match status" value="1"/>
</dbReference>
<dbReference type="FunFam" id="1.25.40.20:FF:000009">
    <property type="entry name" value="Poly [ADP-ribose] polymerase"/>
    <property type="match status" value="1"/>
</dbReference>
<evidence type="ECO:0000256" key="9">
    <source>
        <dbReference type="ARBA" id="ARBA00022687"/>
    </source>
</evidence>
<dbReference type="InterPro" id="IPR013761">
    <property type="entry name" value="SAM/pointed_sf"/>
</dbReference>
<dbReference type="GeneTree" id="ENSGT00940000159911"/>
<evidence type="ECO:0000313" key="32">
    <source>
        <dbReference type="Proteomes" id="UP000233180"/>
    </source>
</evidence>
<reference evidence="31" key="3">
    <citation type="submission" date="2025-09" db="UniProtKB">
        <authorList>
            <consortium name="Ensembl"/>
        </authorList>
    </citation>
    <scope>IDENTIFICATION</scope>
</reference>
<feature type="repeat" description="ANK" evidence="26">
    <location>
        <begin position="337"/>
        <end position="369"/>
    </location>
</feature>
<keyword evidence="12" id="KW-0677">Repeat</keyword>
<dbReference type="GO" id="GO:0140807">
    <property type="term" value="F:NAD+-protein-glutamate ADP-ribosyltransferase activity"/>
    <property type="evidence" value="ECO:0007669"/>
    <property type="project" value="RHEA"/>
</dbReference>
<dbReference type="PRINTS" id="PR01415">
    <property type="entry name" value="ANKYRIN"/>
</dbReference>
<keyword evidence="15" id="KW-0832">Ubl conjugation</keyword>
<dbReference type="FunFam" id="3.90.228.10:FF:000001">
    <property type="entry name" value="Poly [ADP-ribose] polymerase tankyrase-2"/>
    <property type="match status" value="1"/>
</dbReference>
<evidence type="ECO:0000256" key="23">
    <source>
        <dbReference type="ARBA" id="ARBA00024164"/>
    </source>
</evidence>
<dbReference type="PROSITE" id="PS50088">
    <property type="entry name" value="ANK_REPEAT"/>
    <property type="match status" value="12"/>
</dbReference>
<dbReference type="SMART" id="SM00248">
    <property type="entry name" value="ANK"/>
    <property type="match status" value="13"/>
</dbReference>
<keyword evidence="7 27" id="KW-0328">Glycosyltransferase</keyword>
<dbReference type="InterPro" id="IPR036770">
    <property type="entry name" value="Ankyrin_rpt-contain_sf"/>
</dbReference>
<keyword evidence="5" id="KW-0158">Chromosome</keyword>
<feature type="repeat" description="ANK" evidence="26">
    <location>
        <begin position="616"/>
        <end position="648"/>
    </location>
</feature>
<dbReference type="Proteomes" id="UP000233180">
    <property type="component" value="Unassembled WGS sequence"/>
</dbReference>
<dbReference type="Pfam" id="PF12796">
    <property type="entry name" value="Ank_2"/>
    <property type="match status" value="5"/>
</dbReference>
<dbReference type="GO" id="GO:0140806">
    <property type="term" value="F:NAD+-protein-aspartate ADP-ribosyltransferase activity"/>
    <property type="evidence" value="ECO:0007669"/>
    <property type="project" value="RHEA"/>
</dbReference>
<evidence type="ECO:0000256" key="16">
    <source>
        <dbReference type="ARBA" id="ARBA00022895"/>
    </source>
</evidence>
<evidence type="ECO:0000256" key="28">
    <source>
        <dbReference type="SAM" id="MobiDB-lite"/>
    </source>
</evidence>
<evidence type="ECO:0000256" key="14">
    <source>
        <dbReference type="ARBA" id="ARBA00022833"/>
    </source>
</evidence>
<feature type="domain" description="SAM" evidence="29">
    <location>
        <begin position="752"/>
        <end position="811"/>
    </location>
</feature>
<dbReference type="GO" id="GO:0003950">
    <property type="term" value="F:NAD+ poly-ADP-ribosyltransferase activity"/>
    <property type="evidence" value="ECO:0007669"/>
    <property type="project" value="UniProtKB-UniRule"/>
</dbReference>
<evidence type="ECO:0000256" key="1">
    <source>
        <dbReference type="ARBA" id="ARBA00004123"/>
    </source>
</evidence>
<dbReference type="GO" id="GO:1904108">
    <property type="term" value="P:protein localization to ciliary inversin compartment"/>
    <property type="evidence" value="ECO:0007669"/>
    <property type="project" value="TreeGrafter"/>
</dbReference>
<dbReference type="GO" id="GO:0036371">
    <property type="term" value="P:protein localization to T-tubule"/>
    <property type="evidence" value="ECO:0007669"/>
    <property type="project" value="TreeGrafter"/>
</dbReference>
<dbReference type="GO" id="GO:1904357">
    <property type="term" value="P:negative regulation of telomere maintenance via telomere lengthening"/>
    <property type="evidence" value="ECO:0007669"/>
    <property type="project" value="UniProtKB-ARBA"/>
</dbReference>
<keyword evidence="14" id="KW-0862">Zinc</keyword>
<keyword evidence="32" id="KW-1185">Reference proteome</keyword>
<sequence>ICFHLGFGRKDVVEYLLQNGANVQARDDGGLIPLHNACSFGHAEVVNLLLRHGADPNARDNWNYTPLHEAAIKGKIDVCIVLLQHGAEPTIRNTDGRTALDLADPSAKAVLTECKLLILFLYSRSGNEEKMMALLTPLNVNCHASDGRKSTPLHLAAGYNRVKIVQLLLQHGADVHAKDKGDLVPLHNACSYGHYEVTELLVKHGACVNAMDLWQFTPLHEAASKNRVEVCSLLLSYGADPTLLNCHNKSAIDLAPTPQLKERLAYEFKGHLLLQAAREADVTRIKKHLSLEMVNFKHPQTHETALHCAAASPYPKRKQICELLLRKGANINEKTKEFLTPLHVASEKAHNDVVEVVVKHEAKVNALDNLGQTSLHRAAYCGHLQTCRLLLSYGCDPNIISLQGFTALQMGNENVQQLLQEGISLGNSEADRQLLEAAKAGDVETVKKLCTVQSVNCRDIEGRQSTPLHFAAGYNRVSVVEYLLQHGADVHAKDKGGLVPLHNACSYGHYEVAELLVKHGAVVNVADLWKFTPLHEAAAKGKYEICKLLLQHGADPTKKNRDGNTPLDLVKDGDTDIQDLLRGDAALLDAAKKGCLARVKKLSSPDNVNCRDTQGRHSTPLHLAAGYNNLEVAEYLLQHGADVNAQDKGGLIPLHNAASYGADDVSALLTAAMPPSALPSCYKPQVLNGVRSPGATADALSSGPSSPSSLSAASSLDNLSGSFSELSSVVSSSGTEGASGLEKKEVPGVDFSITQFVRNLGLEHLMDIFEREQITLDVLVEMGHKELKEIGINAYGHRHKLIKGVERLISGQQGLNPYLTLNTSGSGTILIDLSPDDKEFQSVEEEMQSTVREHRDGGHAGGIFNRYNILKIQKVCNKKLWERYTHRRKEVSEENHNHANERMLFHGSPFVNAIIHKGFDERHAYIGGMFGAGIYFAENSSKSNQYVYGIGGGTGCPVHKDRSCYICHRQLLFCRVTLGKSFLQFSAMKMAHSPPGHHSVTGRPSVNGLALAEYVIYRGEQAYPEYLITYQIMRPEGMVDG</sequence>
<name>A0A2K6JPB7_RHIBE</name>
<dbReference type="GO" id="GO:0016779">
    <property type="term" value="F:nucleotidyltransferase activity"/>
    <property type="evidence" value="ECO:0007669"/>
    <property type="project" value="UniProtKB-KW"/>
</dbReference>
<dbReference type="PANTHER" id="PTHR24178:SF21">
    <property type="entry name" value="ANKYRIN REPEAT DOMAIN 52-RELATED"/>
    <property type="match status" value="1"/>
</dbReference>
<evidence type="ECO:0000259" key="29">
    <source>
        <dbReference type="PROSITE" id="PS50105"/>
    </source>
</evidence>
<keyword evidence="11" id="KW-0479">Metal-binding</keyword>
<evidence type="ECO:0000256" key="21">
    <source>
        <dbReference type="ARBA" id="ARBA00023242"/>
    </source>
</evidence>
<dbReference type="Pfam" id="PF13637">
    <property type="entry name" value="Ank_4"/>
    <property type="match status" value="1"/>
</dbReference>
<dbReference type="SUPFAM" id="SSF47769">
    <property type="entry name" value="SAM/Pointed domain"/>
    <property type="match status" value="1"/>
</dbReference>
<evidence type="ECO:0000256" key="11">
    <source>
        <dbReference type="ARBA" id="ARBA00022723"/>
    </source>
</evidence>
<comment type="similarity">
    <text evidence="24">Belongs to the ARTD/PARP family.</text>
</comment>
<comment type="catalytic activity">
    <reaction evidence="23">
        <text>L-aspartyl-[protein] + NAD(+) = 4-O-(ADP-D-ribosyl)-L-aspartyl-[protein] + nicotinamide</text>
        <dbReference type="Rhea" id="RHEA:54424"/>
        <dbReference type="Rhea" id="RHEA-COMP:9867"/>
        <dbReference type="Rhea" id="RHEA-COMP:13832"/>
        <dbReference type="ChEBI" id="CHEBI:17154"/>
        <dbReference type="ChEBI" id="CHEBI:29961"/>
        <dbReference type="ChEBI" id="CHEBI:57540"/>
        <dbReference type="ChEBI" id="CHEBI:138102"/>
    </reaction>
    <physiologicalReaction direction="left-to-right" evidence="23">
        <dbReference type="Rhea" id="RHEA:54425"/>
    </physiologicalReaction>
</comment>
<dbReference type="AlphaFoldDB" id="A0A2K6JPB7"/>
<dbReference type="GO" id="GO:0055117">
    <property type="term" value="P:regulation of cardiac muscle contraction"/>
    <property type="evidence" value="ECO:0007669"/>
    <property type="project" value="TreeGrafter"/>
</dbReference>
<evidence type="ECO:0000256" key="8">
    <source>
        <dbReference type="ARBA" id="ARBA00022679"/>
    </source>
</evidence>
<feature type="compositionally biased region" description="Low complexity" evidence="28">
    <location>
        <begin position="697"/>
        <end position="714"/>
    </location>
</feature>
<comment type="catalytic activity">
    <reaction evidence="25">
        <text>NAD(+) + (ADP-D-ribosyl)n-acceptor = nicotinamide + (ADP-D-ribosyl)n+1-acceptor + H(+).</text>
        <dbReference type="EC" id="2.4.2.30"/>
    </reaction>
</comment>